<protein>
    <submittedName>
        <fullName evidence="2">Uncharacterized protein</fullName>
    </submittedName>
</protein>
<reference evidence="2 3" key="1">
    <citation type="submission" date="2019-02" db="EMBL/GenBank/DDBJ databases">
        <title>Halieaceae_genomes.</title>
        <authorList>
            <person name="Li S.-H."/>
        </authorList>
    </citation>
    <scope>NUCLEOTIDE SEQUENCE [LARGE SCALE GENOMIC DNA]</scope>
    <source>
        <strain evidence="2 3">JH123</strain>
    </source>
</reference>
<evidence type="ECO:0000256" key="1">
    <source>
        <dbReference type="SAM" id="SignalP"/>
    </source>
</evidence>
<feature type="signal peptide" evidence="1">
    <location>
        <begin position="1"/>
        <end position="24"/>
    </location>
</feature>
<dbReference type="RefSeq" id="WP_279242016.1">
    <property type="nucleotide sequence ID" value="NZ_CP036501.1"/>
</dbReference>
<evidence type="ECO:0000313" key="2">
    <source>
        <dbReference type="EMBL" id="UZP73236.1"/>
    </source>
</evidence>
<keyword evidence="1" id="KW-0732">Signal</keyword>
<dbReference type="Proteomes" id="UP001317963">
    <property type="component" value="Chromosome"/>
</dbReference>
<dbReference type="EMBL" id="CP036501">
    <property type="protein sequence ID" value="UZP73236.1"/>
    <property type="molecule type" value="Genomic_DNA"/>
</dbReference>
<gene>
    <name evidence="2" type="ORF">E0F26_00130</name>
</gene>
<name>A0ABY6Q384_9GAMM</name>
<accession>A0ABY6Q384</accession>
<organism evidence="2 3">
    <name type="scientific">Candidatus Paraluminiphilus aquimaris</name>
    <dbReference type="NCBI Taxonomy" id="2518994"/>
    <lineage>
        <taxon>Bacteria</taxon>
        <taxon>Pseudomonadati</taxon>
        <taxon>Pseudomonadota</taxon>
        <taxon>Gammaproteobacteria</taxon>
        <taxon>Cellvibrionales</taxon>
        <taxon>Halieaceae</taxon>
        <taxon>Candidatus Paraluminiphilus</taxon>
    </lineage>
</organism>
<proteinExistence type="predicted"/>
<feature type="chain" id="PRO_5046761900" evidence="1">
    <location>
        <begin position="25"/>
        <end position="118"/>
    </location>
</feature>
<evidence type="ECO:0000313" key="3">
    <source>
        <dbReference type="Proteomes" id="UP001317963"/>
    </source>
</evidence>
<keyword evidence="3" id="KW-1185">Reference proteome</keyword>
<sequence length="118" mass="12988">MKTMKNLAISLCVLGGMYTSGASAEVVQDCVLSGEVVSINQQSSEKMRVRFHKMEHGELANCNLKGRAKRGRVDADITMAGLELPKGTKVTYAFQQTRSEANWQLLSVQRPVLLTSKD</sequence>